<proteinExistence type="predicted"/>
<feature type="transmembrane region" description="Helical" evidence="5">
    <location>
        <begin position="96"/>
        <end position="115"/>
    </location>
</feature>
<feature type="transmembrane region" description="Helical" evidence="5">
    <location>
        <begin position="48"/>
        <end position="68"/>
    </location>
</feature>
<dbReference type="InterPro" id="IPR019424">
    <property type="entry name" value="7TM_GPCR_Srsx"/>
</dbReference>
<dbReference type="Pfam" id="PF10320">
    <property type="entry name" value="7TM_GPCR_Srsx"/>
    <property type="match status" value="1"/>
</dbReference>
<keyword evidence="3 5" id="KW-1133">Transmembrane helix</keyword>
<keyword evidence="7" id="KW-1185">Reference proteome</keyword>
<dbReference type="AlphaFoldDB" id="A0AA39LW87"/>
<dbReference type="EMBL" id="JAUCMV010000003">
    <property type="protein sequence ID" value="KAK0412516.1"/>
    <property type="molecule type" value="Genomic_DNA"/>
</dbReference>
<evidence type="ECO:0008006" key="8">
    <source>
        <dbReference type="Google" id="ProtNLM"/>
    </source>
</evidence>
<dbReference type="Proteomes" id="UP001175271">
    <property type="component" value="Unassembled WGS sequence"/>
</dbReference>
<keyword evidence="4 5" id="KW-0472">Membrane</keyword>
<feature type="transmembrane region" description="Helical" evidence="5">
    <location>
        <begin position="261"/>
        <end position="280"/>
    </location>
</feature>
<feature type="transmembrane region" description="Helical" evidence="5">
    <location>
        <begin position="15"/>
        <end position="36"/>
    </location>
</feature>
<name>A0AA39LW87_9BILA</name>
<dbReference type="InterPro" id="IPR047130">
    <property type="entry name" value="7TM_GPCR_Srsx_nematod"/>
</dbReference>
<dbReference type="Gene3D" id="1.20.1070.10">
    <property type="entry name" value="Rhodopsin 7-helix transmembrane proteins"/>
    <property type="match status" value="1"/>
</dbReference>
<dbReference type="InterPro" id="IPR000276">
    <property type="entry name" value="GPCR_Rhodpsn"/>
</dbReference>
<reference evidence="6" key="1">
    <citation type="submission" date="2023-06" db="EMBL/GenBank/DDBJ databases">
        <title>Genomic analysis of the entomopathogenic nematode Steinernema hermaphroditum.</title>
        <authorList>
            <person name="Schwarz E.M."/>
            <person name="Heppert J.K."/>
            <person name="Baniya A."/>
            <person name="Schwartz H.T."/>
            <person name="Tan C.-H."/>
            <person name="Antoshechkin I."/>
            <person name="Sternberg P.W."/>
            <person name="Goodrich-Blair H."/>
            <person name="Dillman A.R."/>
        </authorList>
    </citation>
    <scope>NUCLEOTIDE SEQUENCE</scope>
    <source>
        <strain evidence="6">PS9179</strain>
        <tissue evidence="6">Whole animal</tissue>
    </source>
</reference>
<evidence type="ECO:0000313" key="6">
    <source>
        <dbReference type="EMBL" id="KAK0412516.1"/>
    </source>
</evidence>
<protein>
    <recommendedName>
        <fullName evidence="8">G-protein coupled receptors family 1 profile domain-containing protein</fullName>
    </recommendedName>
</protein>
<dbReference type="GO" id="GO:0016020">
    <property type="term" value="C:membrane"/>
    <property type="evidence" value="ECO:0007669"/>
    <property type="project" value="UniProtKB-SubCell"/>
</dbReference>
<evidence type="ECO:0000256" key="1">
    <source>
        <dbReference type="ARBA" id="ARBA00004370"/>
    </source>
</evidence>
<dbReference type="SUPFAM" id="SSF81321">
    <property type="entry name" value="Family A G protein-coupled receptor-like"/>
    <property type="match status" value="1"/>
</dbReference>
<dbReference type="GO" id="GO:0004930">
    <property type="term" value="F:G protein-coupled receptor activity"/>
    <property type="evidence" value="ECO:0007669"/>
    <property type="project" value="InterPro"/>
</dbReference>
<feature type="transmembrane region" description="Helical" evidence="5">
    <location>
        <begin position="136"/>
        <end position="160"/>
    </location>
</feature>
<dbReference type="SMART" id="SM01381">
    <property type="entry name" value="7TM_GPCR_Srsx"/>
    <property type="match status" value="1"/>
</dbReference>
<comment type="caution">
    <text evidence="6">The sequence shown here is derived from an EMBL/GenBank/DDBJ whole genome shotgun (WGS) entry which is preliminary data.</text>
</comment>
<feature type="transmembrane region" description="Helical" evidence="5">
    <location>
        <begin position="227"/>
        <end position="249"/>
    </location>
</feature>
<organism evidence="6 7">
    <name type="scientific">Steinernema hermaphroditum</name>
    <dbReference type="NCBI Taxonomy" id="289476"/>
    <lineage>
        <taxon>Eukaryota</taxon>
        <taxon>Metazoa</taxon>
        <taxon>Ecdysozoa</taxon>
        <taxon>Nematoda</taxon>
        <taxon>Chromadorea</taxon>
        <taxon>Rhabditida</taxon>
        <taxon>Tylenchina</taxon>
        <taxon>Panagrolaimomorpha</taxon>
        <taxon>Strongyloidoidea</taxon>
        <taxon>Steinernematidae</taxon>
        <taxon>Steinernema</taxon>
    </lineage>
</organism>
<evidence type="ECO:0000256" key="3">
    <source>
        <dbReference type="ARBA" id="ARBA00022989"/>
    </source>
</evidence>
<comment type="subcellular location">
    <subcellularLocation>
        <location evidence="1">Membrane</location>
    </subcellularLocation>
</comment>
<feature type="transmembrane region" description="Helical" evidence="5">
    <location>
        <begin position="180"/>
        <end position="201"/>
    </location>
</feature>
<evidence type="ECO:0000256" key="2">
    <source>
        <dbReference type="ARBA" id="ARBA00022692"/>
    </source>
</evidence>
<evidence type="ECO:0000256" key="5">
    <source>
        <dbReference type="SAM" id="Phobius"/>
    </source>
</evidence>
<gene>
    <name evidence="6" type="ORF">QR680_006257</name>
</gene>
<keyword evidence="2 5" id="KW-0812">Transmembrane</keyword>
<evidence type="ECO:0000313" key="7">
    <source>
        <dbReference type="Proteomes" id="UP001175271"/>
    </source>
</evidence>
<accession>A0AA39LW87</accession>
<sequence length="314" mass="35207">MVQVIERNPILRYVYITYMVIAVFGIVTNSVFFIVCMSFKRLRTCCRLYVAIAFADSILAVAFLLTGYRRLYEMELERSGYVAYKSASSCASEPNVALLTLGSICPAYLTLYMGADRLLSVKFPQMWNNLRSQHSIAIACIFAFSLFCLSVGVTYGFLFLKQSNTPICSYSGSYGYAFGAYVYLSTIASHVIGFLLTLLAWREISKCHNVQSSQNKSKNKEMSLTKLSFYATTACLVLVAVPNGFLFFLRYGSSSPVLAGLMYSAFCFRSSLNLFIFGYLNKEFKKCIAMKCSIQVFEVTQHSPSTQNATLESF</sequence>
<dbReference type="PANTHER" id="PTHR23360">
    <property type="entry name" value="G-PROTEIN COUPLED RECEPTORS FAMILY 1 PROFILE DOMAIN-CONTAINING PROTEIN-RELATED"/>
    <property type="match status" value="1"/>
</dbReference>
<evidence type="ECO:0000256" key="4">
    <source>
        <dbReference type="ARBA" id="ARBA00023136"/>
    </source>
</evidence>